<organism evidence="4 5">
    <name type="scientific">Paenibacillus glycinis</name>
    <dbReference type="NCBI Taxonomy" id="2697035"/>
    <lineage>
        <taxon>Bacteria</taxon>
        <taxon>Bacillati</taxon>
        <taxon>Bacillota</taxon>
        <taxon>Bacilli</taxon>
        <taxon>Bacillales</taxon>
        <taxon>Paenibacillaceae</taxon>
        <taxon>Paenibacillus</taxon>
    </lineage>
</organism>
<dbReference type="PROSITE" id="PS51257">
    <property type="entry name" value="PROKAR_LIPOPROTEIN"/>
    <property type="match status" value="1"/>
</dbReference>
<evidence type="ECO:0000256" key="2">
    <source>
        <dbReference type="SAM" id="SignalP"/>
    </source>
</evidence>
<dbReference type="InterPro" id="IPR003709">
    <property type="entry name" value="VanY-like_core_dom"/>
</dbReference>
<name>A0ABW9XNU0_9BACL</name>
<dbReference type="GO" id="GO:0004180">
    <property type="term" value="F:carboxypeptidase activity"/>
    <property type="evidence" value="ECO:0007669"/>
    <property type="project" value="UniProtKB-KW"/>
</dbReference>
<keyword evidence="4" id="KW-0121">Carboxypeptidase</keyword>
<dbReference type="EMBL" id="JAAAMV010000005">
    <property type="protein sequence ID" value="NBD24302.1"/>
    <property type="molecule type" value="Genomic_DNA"/>
</dbReference>
<evidence type="ECO:0000313" key="5">
    <source>
        <dbReference type="Proteomes" id="UP000665561"/>
    </source>
</evidence>
<dbReference type="InterPro" id="IPR052179">
    <property type="entry name" value="DD-CPase-like"/>
</dbReference>
<dbReference type="PANTHER" id="PTHR34385">
    <property type="entry name" value="D-ALANYL-D-ALANINE CARBOXYPEPTIDASE"/>
    <property type="match status" value="1"/>
</dbReference>
<protein>
    <submittedName>
        <fullName evidence="4">D-alanyl-D-alanine carboxypeptidase family protein</fullName>
    </submittedName>
</protein>
<feature type="chain" id="PRO_5045578313" evidence="2">
    <location>
        <begin position="21"/>
        <end position="308"/>
    </location>
</feature>
<dbReference type="InterPro" id="IPR058193">
    <property type="entry name" value="VanY/YodJ_core_dom"/>
</dbReference>
<feature type="compositionally biased region" description="Low complexity" evidence="1">
    <location>
        <begin position="32"/>
        <end position="42"/>
    </location>
</feature>
<dbReference type="PANTHER" id="PTHR34385:SF1">
    <property type="entry name" value="PEPTIDOGLYCAN L-ALANYL-D-GLUTAMATE ENDOPEPTIDASE CWLK"/>
    <property type="match status" value="1"/>
</dbReference>
<accession>A0ABW9XNU0</accession>
<feature type="signal peptide" evidence="2">
    <location>
        <begin position="1"/>
        <end position="20"/>
    </location>
</feature>
<feature type="region of interest" description="Disordered" evidence="1">
    <location>
        <begin position="32"/>
        <end position="109"/>
    </location>
</feature>
<reference evidence="4 5" key="1">
    <citation type="submission" date="2020-01" db="EMBL/GenBank/DDBJ databases">
        <title>Paenibacillus soybeanensis sp. nov. isolated from the nodules of soybean (Glycine max(L.) Merr).</title>
        <authorList>
            <person name="Wang H."/>
        </authorList>
    </citation>
    <scope>NUCLEOTIDE SEQUENCE [LARGE SCALE GENOMIC DNA]</scope>
    <source>
        <strain evidence="4 5">T1</strain>
    </source>
</reference>
<comment type="caution">
    <text evidence="4">The sequence shown here is derived from an EMBL/GenBank/DDBJ whole genome shotgun (WGS) entry which is preliminary data.</text>
</comment>
<evidence type="ECO:0000313" key="4">
    <source>
        <dbReference type="EMBL" id="NBD24302.1"/>
    </source>
</evidence>
<sequence>MVKKWLAPLLLAGAILTLTACDGWPLRSTAAGTAGSVASGSGHDAAASEGADNGQAPGKNAGSGAGQHAGQDAAAGNPGTGPGKNANGGAGVAPGKADAAGGANARETVAEPDSVTALVNKRHMLPDDYVPDDLVYPDVKFTFSEKIEKRMMRKEAAEALERLFAAAKKDGKPLAGVSAYRSHKRQKELFDSYVREDGREKAETYSAFPGTSEHETGLAIDVSGADGACQATACFADKPEAAWLAEHAYEYGFIVRYPKDKEGITGYIYEPWHLRYVGDDTAKAIHDQGITLEEYENAIEASTTGAGS</sequence>
<dbReference type="InterPro" id="IPR009045">
    <property type="entry name" value="Zn_M74/Hedgehog-like"/>
</dbReference>
<dbReference type="CDD" id="cd14852">
    <property type="entry name" value="LD-carboxypeptidase"/>
    <property type="match status" value="1"/>
</dbReference>
<dbReference type="Gene3D" id="3.30.1380.10">
    <property type="match status" value="1"/>
</dbReference>
<feature type="domain" description="D-alanyl-D-alanine carboxypeptidase-like core" evidence="3">
    <location>
        <begin position="150"/>
        <end position="279"/>
    </location>
</feature>
<dbReference type="Pfam" id="PF02557">
    <property type="entry name" value="VanY"/>
    <property type="match status" value="1"/>
</dbReference>
<keyword evidence="4" id="KW-0378">Hydrolase</keyword>
<keyword evidence="4" id="KW-0645">Protease</keyword>
<dbReference type="Proteomes" id="UP000665561">
    <property type="component" value="Unassembled WGS sequence"/>
</dbReference>
<dbReference type="SUPFAM" id="SSF55166">
    <property type="entry name" value="Hedgehog/DD-peptidase"/>
    <property type="match status" value="1"/>
</dbReference>
<keyword evidence="5" id="KW-1185">Reference proteome</keyword>
<feature type="compositionally biased region" description="Gly residues" evidence="1">
    <location>
        <begin position="78"/>
        <end position="92"/>
    </location>
</feature>
<keyword evidence="2" id="KW-0732">Signal</keyword>
<gene>
    <name evidence="4" type="ORF">GT019_10505</name>
</gene>
<evidence type="ECO:0000259" key="3">
    <source>
        <dbReference type="Pfam" id="PF02557"/>
    </source>
</evidence>
<proteinExistence type="predicted"/>
<evidence type="ECO:0000256" key="1">
    <source>
        <dbReference type="SAM" id="MobiDB-lite"/>
    </source>
</evidence>